<dbReference type="EMBL" id="CAJNOU010000942">
    <property type="protein sequence ID" value="CAF1120513.1"/>
    <property type="molecule type" value="Genomic_DNA"/>
</dbReference>
<sequence>MVDFQELVARYEINHTFGTKLHVLEGYGIVFICDDSGSMNTPLDDLSGPFDKMPSRWDELKQTVSIVVNLASVFDSDGVDVYFLNRKPVFHVRNSKQLVPIFIIPSSGPTPIVPVFRHVLRDKQHEIEEPELLILLATDGVSTDNQGHRDIRSFEYVLKQERKPTNRIPVTIIACTEIKKKEIQAHQGKNFPFSFGDCVVKILMGGVDSWFDDLDERKVTTDGYG</sequence>
<proteinExistence type="predicted"/>
<evidence type="ECO:0000313" key="3">
    <source>
        <dbReference type="Proteomes" id="UP000663882"/>
    </source>
</evidence>
<protein>
    <recommendedName>
        <fullName evidence="4">VWFA domain-containing protein</fullName>
    </recommendedName>
</protein>
<dbReference type="InterPro" id="IPR036465">
    <property type="entry name" value="vWFA_dom_sf"/>
</dbReference>
<dbReference type="Proteomes" id="UP000663889">
    <property type="component" value="Unassembled WGS sequence"/>
</dbReference>
<dbReference type="AlphaFoldDB" id="A0A814H708"/>
<evidence type="ECO:0000313" key="1">
    <source>
        <dbReference type="EMBL" id="CAF1005724.1"/>
    </source>
</evidence>
<name>A0A814H708_9BILA</name>
<dbReference type="Proteomes" id="UP000663882">
    <property type="component" value="Unassembled WGS sequence"/>
</dbReference>
<evidence type="ECO:0000313" key="2">
    <source>
        <dbReference type="EMBL" id="CAF1120513.1"/>
    </source>
</evidence>
<comment type="caution">
    <text evidence="1">The sequence shown here is derived from an EMBL/GenBank/DDBJ whole genome shotgun (WGS) entry which is preliminary data.</text>
</comment>
<dbReference type="SUPFAM" id="SSF53300">
    <property type="entry name" value="vWA-like"/>
    <property type="match status" value="1"/>
</dbReference>
<dbReference type="EMBL" id="CAJNOO010000666">
    <property type="protein sequence ID" value="CAF1005724.1"/>
    <property type="molecule type" value="Genomic_DNA"/>
</dbReference>
<evidence type="ECO:0008006" key="4">
    <source>
        <dbReference type="Google" id="ProtNLM"/>
    </source>
</evidence>
<reference evidence="1" key="1">
    <citation type="submission" date="2021-02" db="EMBL/GenBank/DDBJ databases">
        <authorList>
            <person name="Nowell W R."/>
        </authorList>
    </citation>
    <scope>NUCLEOTIDE SEQUENCE</scope>
</reference>
<dbReference type="PANTHER" id="PTHR34706:SF1">
    <property type="entry name" value="VWFA DOMAIN-CONTAINING PROTEIN"/>
    <property type="match status" value="1"/>
</dbReference>
<accession>A0A814H708</accession>
<dbReference type="Gene3D" id="3.40.50.410">
    <property type="entry name" value="von Willebrand factor, type A domain"/>
    <property type="match status" value="1"/>
</dbReference>
<gene>
    <name evidence="1" type="ORF">RFH988_LOCUS14407</name>
    <name evidence="2" type="ORF">SEV965_LOCUS16885</name>
</gene>
<dbReference type="PANTHER" id="PTHR34706">
    <property type="entry name" value="SLR1338 PROTEIN"/>
    <property type="match status" value="1"/>
</dbReference>
<organism evidence="1 3">
    <name type="scientific">Rotaria sordida</name>
    <dbReference type="NCBI Taxonomy" id="392033"/>
    <lineage>
        <taxon>Eukaryota</taxon>
        <taxon>Metazoa</taxon>
        <taxon>Spiralia</taxon>
        <taxon>Gnathifera</taxon>
        <taxon>Rotifera</taxon>
        <taxon>Eurotatoria</taxon>
        <taxon>Bdelloidea</taxon>
        <taxon>Philodinida</taxon>
        <taxon>Philodinidae</taxon>
        <taxon>Rotaria</taxon>
    </lineage>
</organism>
<dbReference type="OrthoDB" id="2142040at2759"/>